<protein>
    <recommendedName>
        <fullName evidence="3">ImmA/IrrE family metallo-endopeptidase</fullName>
    </recommendedName>
</protein>
<reference evidence="1 2" key="1">
    <citation type="submission" date="2023-12" db="EMBL/GenBank/DDBJ databases">
        <title>Novel species of the genus Arcicella isolated from rivers.</title>
        <authorList>
            <person name="Lu H."/>
        </authorList>
    </citation>
    <scope>NUCLEOTIDE SEQUENCE [LARGE SCALE GENOMIC DNA]</scope>
    <source>
        <strain evidence="1 2">DC2W</strain>
    </source>
</reference>
<comment type="caution">
    <text evidence="1">The sequence shown here is derived from an EMBL/GenBank/DDBJ whole genome shotgun (WGS) entry which is preliminary data.</text>
</comment>
<accession>A0ABU5S7V5</accession>
<evidence type="ECO:0000313" key="1">
    <source>
        <dbReference type="EMBL" id="MEA5404499.1"/>
    </source>
</evidence>
<name>A0ABU5S7V5_9BACT</name>
<proteinExistence type="predicted"/>
<sequence>MKGIKQIVVIDDIPDTPACVYPATGIMEISAKHFENMPPEYRFFILLHEYFHVIADTKIEELADYYAFQEYAKRGYSLKALINCISDILNLSLFESHRERAVRLLILAQQYDKANTKNGN</sequence>
<evidence type="ECO:0008006" key="3">
    <source>
        <dbReference type="Google" id="ProtNLM"/>
    </source>
</evidence>
<dbReference type="Proteomes" id="UP001303899">
    <property type="component" value="Unassembled WGS sequence"/>
</dbReference>
<evidence type="ECO:0000313" key="2">
    <source>
        <dbReference type="Proteomes" id="UP001303899"/>
    </source>
</evidence>
<organism evidence="1 2">
    <name type="scientific">Arcicella gelida</name>
    <dbReference type="NCBI Taxonomy" id="2984195"/>
    <lineage>
        <taxon>Bacteria</taxon>
        <taxon>Pseudomonadati</taxon>
        <taxon>Bacteroidota</taxon>
        <taxon>Cytophagia</taxon>
        <taxon>Cytophagales</taxon>
        <taxon>Flectobacillaceae</taxon>
        <taxon>Arcicella</taxon>
    </lineage>
</organism>
<dbReference type="RefSeq" id="WP_323697892.1">
    <property type="nucleotide sequence ID" value="NZ_JAYGIL010000021.1"/>
</dbReference>
<gene>
    <name evidence="1" type="ORF">VB776_16320</name>
</gene>
<dbReference type="EMBL" id="JAYGIL010000021">
    <property type="protein sequence ID" value="MEA5404499.1"/>
    <property type="molecule type" value="Genomic_DNA"/>
</dbReference>
<keyword evidence="2" id="KW-1185">Reference proteome</keyword>